<dbReference type="EMBL" id="AEQV01000011">
    <property type="protein sequence ID" value="EGD11114.1"/>
    <property type="molecule type" value="Genomic_DNA"/>
</dbReference>
<organism evidence="1 2">
    <name type="scientific">Xanthomonas vesicatoria ATCC 35937</name>
    <dbReference type="NCBI Taxonomy" id="925775"/>
    <lineage>
        <taxon>Bacteria</taxon>
        <taxon>Pseudomonadati</taxon>
        <taxon>Pseudomonadota</taxon>
        <taxon>Gammaproteobacteria</taxon>
        <taxon>Lysobacterales</taxon>
        <taxon>Lysobacteraceae</taxon>
        <taxon>Xanthomonas</taxon>
    </lineage>
</organism>
<protein>
    <submittedName>
        <fullName evidence="1">Uncharacterized protein</fullName>
    </submittedName>
</protein>
<sequence length="167" mass="18552">MTSNSKPQAHIFSCFSPEKENPIALVVVPTNPADAEVLDPTKASEKQIKSRFSLVQNDLEEAQKALENIPPMATSFHKSLVAYFDIASGAKVIEFYWFDASKKRHLLTYQVWMRENFVEFQQTQSLISATGVAQNLGAEIVSEKSRLDASVSVSRKSSLSGLDGKKR</sequence>
<reference evidence="1 2" key="1">
    <citation type="journal article" date="2011" name="BMC Genomics">
        <title>Comparative genomics reveals diversity among xanthomonads infecting tomato and pepper.</title>
        <authorList>
            <person name="Potnis N."/>
            <person name="Krasileva K."/>
            <person name="Chow V."/>
            <person name="Almeida N.F."/>
            <person name="Patil P.B."/>
            <person name="Ryan R.P."/>
            <person name="Sharlach M."/>
            <person name="Behlau F."/>
            <person name="Dow J.M."/>
            <person name="Momol M.T."/>
            <person name="White F.F."/>
            <person name="Preston J.F."/>
            <person name="Vinatzer B.A."/>
            <person name="Koebnik R."/>
            <person name="Setubal J.C."/>
            <person name="Norman D.J."/>
            <person name="Staskawicz B.J."/>
            <person name="Jones J.B."/>
        </authorList>
    </citation>
    <scope>NUCLEOTIDE SEQUENCE [LARGE SCALE GENOMIC DNA]</scope>
    <source>
        <strain evidence="1 2">ATCC 35937</strain>
    </source>
</reference>
<accession>F0B8Z4</accession>
<dbReference type="Proteomes" id="UP000003299">
    <property type="component" value="Unassembled WGS sequence"/>
</dbReference>
<evidence type="ECO:0000313" key="1">
    <source>
        <dbReference type="EMBL" id="EGD11114.1"/>
    </source>
</evidence>
<dbReference type="AlphaFoldDB" id="F0B8Z4"/>
<evidence type="ECO:0000313" key="2">
    <source>
        <dbReference type="Proteomes" id="UP000003299"/>
    </source>
</evidence>
<comment type="caution">
    <text evidence="1">The sequence shown here is derived from an EMBL/GenBank/DDBJ whole genome shotgun (WGS) entry which is preliminary data.</text>
</comment>
<dbReference type="GeneID" id="46979891"/>
<dbReference type="KEGG" id="xve:BJD12_00260"/>
<proteinExistence type="predicted"/>
<gene>
    <name evidence="1" type="ORF">XVE_0546</name>
</gene>
<name>F0B8Z4_9XANT</name>
<dbReference type="RefSeq" id="WP_005988930.1">
    <property type="nucleotide sequence ID" value="NZ_AEQV01000011.1"/>
</dbReference>